<dbReference type="AlphaFoldDB" id="A0A0C3PQX2"/>
<keyword evidence="3" id="KW-1185">Reference proteome</keyword>
<gene>
    <name evidence="2" type="ORF">M407DRAFT_33344</name>
</gene>
<dbReference type="HOGENOM" id="CLU_1070362_0_0_1"/>
<accession>A0A0C3PQX2</accession>
<dbReference type="OrthoDB" id="3326734at2759"/>
<evidence type="ECO:0000313" key="2">
    <source>
        <dbReference type="EMBL" id="KIO17005.1"/>
    </source>
</evidence>
<reference evidence="3" key="2">
    <citation type="submission" date="2015-01" db="EMBL/GenBank/DDBJ databases">
        <title>Evolutionary Origins and Diversification of the Mycorrhizal Mutualists.</title>
        <authorList>
            <consortium name="DOE Joint Genome Institute"/>
            <consortium name="Mycorrhizal Genomics Consortium"/>
            <person name="Kohler A."/>
            <person name="Kuo A."/>
            <person name="Nagy L.G."/>
            <person name="Floudas D."/>
            <person name="Copeland A."/>
            <person name="Barry K.W."/>
            <person name="Cichocki N."/>
            <person name="Veneault-Fourrey C."/>
            <person name="LaButti K."/>
            <person name="Lindquist E.A."/>
            <person name="Lipzen A."/>
            <person name="Lundell T."/>
            <person name="Morin E."/>
            <person name="Murat C."/>
            <person name="Riley R."/>
            <person name="Ohm R."/>
            <person name="Sun H."/>
            <person name="Tunlid A."/>
            <person name="Henrissat B."/>
            <person name="Grigoriev I.V."/>
            <person name="Hibbett D.S."/>
            <person name="Martin F."/>
        </authorList>
    </citation>
    <scope>NUCLEOTIDE SEQUENCE [LARGE SCALE GENOMIC DNA]</scope>
    <source>
        <strain evidence="3">MUT 4182</strain>
    </source>
</reference>
<name>A0A0C3PQX2_9AGAM</name>
<protein>
    <submittedName>
        <fullName evidence="2">Uncharacterized protein</fullName>
    </submittedName>
</protein>
<feature type="compositionally biased region" description="Low complexity" evidence="1">
    <location>
        <begin position="183"/>
        <end position="214"/>
    </location>
</feature>
<evidence type="ECO:0000313" key="3">
    <source>
        <dbReference type="Proteomes" id="UP000054248"/>
    </source>
</evidence>
<dbReference type="EMBL" id="KN823445">
    <property type="protein sequence ID" value="KIO17005.1"/>
    <property type="molecule type" value="Genomic_DNA"/>
</dbReference>
<organism evidence="2 3">
    <name type="scientific">Tulasnella calospora MUT 4182</name>
    <dbReference type="NCBI Taxonomy" id="1051891"/>
    <lineage>
        <taxon>Eukaryota</taxon>
        <taxon>Fungi</taxon>
        <taxon>Dikarya</taxon>
        <taxon>Basidiomycota</taxon>
        <taxon>Agaricomycotina</taxon>
        <taxon>Agaricomycetes</taxon>
        <taxon>Cantharellales</taxon>
        <taxon>Tulasnellaceae</taxon>
        <taxon>Tulasnella</taxon>
    </lineage>
</organism>
<feature type="region of interest" description="Disordered" evidence="1">
    <location>
        <begin position="162"/>
        <end position="217"/>
    </location>
</feature>
<dbReference type="Proteomes" id="UP000054248">
    <property type="component" value="Unassembled WGS sequence"/>
</dbReference>
<sequence>MARIDPEPDDFSGPPAYNEGEYNLMRLKRARSYKFETGLTPRCFDSQIRNPSPAQYVEHVPCSACHNNPAIAAMTLRCGHSICSFHLGFFIDGFRTWQAQQGASTSPALTETGAALHPPVESLATLSLSTISETHGPSGSTDELVAGGAILAPSELLSASDDTPFINPDLKPVAPQPLVQPFSSSTSTESPYPDPSSPSSASESSESSGTSYGSWTADEAAEANELMAAYEAREFGNEAEVDWLYNNVEMHNAEAQENAN</sequence>
<evidence type="ECO:0000256" key="1">
    <source>
        <dbReference type="SAM" id="MobiDB-lite"/>
    </source>
</evidence>
<reference evidence="2 3" key="1">
    <citation type="submission" date="2014-04" db="EMBL/GenBank/DDBJ databases">
        <authorList>
            <consortium name="DOE Joint Genome Institute"/>
            <person name="Kuo A."/>
            <person name="Girlanda M."/>
            <person name="Perotto S."/>
            <person name="Kohler A."/>
            <person name="Nagy L.G."/>
            <person name="Floudas D."/>
            <person name="Copeland A."/>
            <person name="Barry K.W."/>
            <person name="Cichocki N."/>
            <person name="Veneault-Fourrey C."/>
            <person name="LaButti K."/>
            <person name="Lindquist E.A."/>
            <person name="Lipzen A."/>
            <person name="Lundell T."/>
            <person name="Morin E."/>
            <person name="Murat C."/>
            <person name="Sun H."/>
            <person name="Tunlid A."/>
            <person name="Henrissat B."/>
            <person name="Grigoriev I.V."/>
            <person name="Hibbett D.S."/>
            <person name="Martin F."/>
            <person name="Nordberg H.P."/>
            <person name="Cantor M.N."/>
            <person name="Hua S.X."/>
        </authorList>
    </citation>
    <scope>NUCLEOTIDE SEQUENCE [LARGE SCALE GENOMIC DNA]</scope>
    <source>
        <strain evidence="2 3">MUT 4182</strain>
    </source>
</reference>
<proteinExistence type="predicted"/>